<dbReference type="SUPFAM" id="SSF53448">
    <property type="entry name" value="Nucleotide-diphospho-sugar transferases"/>
    <property type="match status" value="1"/>
</dbReference>
<organism evidence="3 4">
    <name type="scientific">Microbacterium murale</name>
    <dbReference type="NCBI Taxonomy" id="1081040"/>
    <lineage>
        <taxon>Bacteria</taxon>
        <taxon>Bacillati</taxon>
        <taxon>Actinomycetota</taxon>
        <taxon>Actinomycetes</taxon>
        <taxon>Micrococcales</taxon>
        <taxon>Microbacteriaceae</taxon>
        <taxon>Microbacterium</taxon>
    </lineage>
</organism>
<evidence type="ECO:0000259" key="2">
    <source>
        <dbReference type="Pfam" id="PF00535"/>
    </source>
</evidence>
<reference evidence="3 4" key="1">
    <citation type="submission" date="2023-07" db="EMBL/GenBank/DDBJ databases">
        <title>Comparative genomics of wheat-associated soil bacteria to identify genetic determinants of phenazine resistance.</title>
        <authorList>
            <person name="Mouncey N."/>
        </authorList>
    </citation>
    <scope>NUCLEOTIDE SEQUENCE [LARGE SCALE GENOMIC DNA]</scope>
    <source>
        <strain evidence="3 4">W2I7</strain>
    </source>
</reference>
<protein>
    <submittedName>
        <fullName evidence="3">Glycosyltransferase involved in cell wall biosynthesis</fullName>
    </submittedName>
</protein>
<evidence type="ECO:0000256" key="1">
    <source>
        <dbReference type="ARBA" id="ARBA00006739"/>
    </source>
</evidence>
<comment type="similarity">
    <text evidence="1">Belongs to the glycosyltransferase 2 family.</text>
</comment>
<feature type="domain" description="Glycosyltransferase 2-like" evidence="2">
    <location>
        <begin position="17"/>
        <end position="172"/>
    </location>
</feature>
<comment type="caution">
    <text evidence="3">The sequence shown here is derived from an EMBL/GenBank/DDBJ whole genome shotgun (WGS) entry which is preliminary data.</text>
</comment>
<dbReference type="Gene3D" id="3.90.550.10">
    <property type="entry name" value="Spore Coat Polysaccharide Biosynthesis Protein SpsA, Chain A"/>
    <property type="match status" value="1"/>
</dbReference>
<evidence type="ECO:0000313" key="4">
    <source>
        <dbReference type="Proteomes" id="UP001239085"/>
    </source>
</evidence>
<gene>
    <name evidence="3" type="ORF">QFZ46_003187</name>
</gene>
<dbReference type="PANTHER" id="PTHR48090">
    <property type="entry name" value="UNDECAPRENYL-PHOSPHATE 4-DEOXY-4-FORMAMIDO-L-ARABINOSE TRANSFERASE-RELATED"/>
    <property type="match status" value="1"/>
</dbReference>
<accession>A0ABU0PDD9</accession>
<dbReference type="Pfam" id="PF00535">
    <property type="entry name" value="Glycos_transf_2"/>
    <property type="match status" value="1"/>
</dbReference>
<dbReference type="RefSeq" id="WP_307363198.1">
    <property type="nucleotide sequence ID" value="NZ_JAUSXK010000001.1"/>
</dbReference>
<evidence type="ECO:0000313" key="3">
    <source>
        <dbReference type="EMBL" id="MDQ0645027.1"/>
    </source>
</evidence>
<proteinExistence type="inferred from homology"/>
<dbReference type="PANTHER" id="PTHR48090:SF7">
    <property type="entry name" value="RFBJ PROTEIN"/>
    <property type="match status" value="1"/>
</dbReference>
<name>A0ABU0PDD9_9MICO</name>
<sequence>MPSIVPAPTSPDQRAWVVIPLYNEASVIGDVVRSLLPHFQNVVCVDDGSTDGSAAAAREAGALLVQHPVNLGQGAALQTGISYALAHRSCDFIVTFDADGQHRIEDALEMLALARSEQLAIVFGSRFLDDRTNPGLAKKVILKTAVWVTNMTTSLKLTDAHNGLRVIRRDAAARIELKQDRMAHATEIVLQLSRTKLPWKEHPVELIYTDYSKAKGQSVLNSVNILVDLVVR</sequence>
<dbReference type="InterPro" id="IPR050256">
    <property type="entry name" value="Glycosyltransferase_2"/>
</dbReference>
<dbReference type="InterPro" id="IPR001173">
    <property type="entry name" value="Glyco_trans_2-like"/>
</dbReference>
<dbReference type="CDD" id="cd04179">
    <property type="entry name" value="DPM_DPG-synthase_like"/>
    <property type="match status" value="1"/>
</dbReference>
<dbReference type="EMBL" id="JAUSXK010000001">
    <property type="protein sequence ID" value="MDQ0645027.1"/>
    <property type="molecule type" value="Genomic_DNA"/>
</dbReference>
<dbReference type="Proteomes" id="UP001239085">
    <property type="component" value="Unassembled WGS sequence"/>
</dbReference>
<keyword evidence="4" id="KW-1185">Reference proteome</keyword>
<dbReference type="InterPro" id="IPR029044">
    <property type="entry name" value="Nucleotide-diphossugar_trans"/>
</dbReference>